<name>A0A918V6L5_9FLAO</name>
<dbReference type="Proteomes" id="UP000636004">
    <property type="component" value="Unassembled WGS sequence"/>
</dbReference>
<evidence type="ECO:0000313" key="3">
    <source>
        <dbReference type="Proteomes" id="UP000636004"/>
    </source>
</evidence>
<reference evidence="2" key="1">
    <citation type="journal article" date="2014" name="Int. J. Syst. Evol. Microbiol.">
        <title>Complete genome sequence of Corynebacterium casei LMG S-19264T (=DSM 44701T), isolated from a smear-ripened cheese.</title>
        <authorList>
            <consortium name="US DOE Joint Genome Institute (JGI-PGF)"/>
            <person name="Walter F."/>
            <person name="Albersmeier A."/>
            <person name="Kalinowski J."/>
            <person name="Ruckert C."/>
        </authorList>
    </citation>
    <scope>NUCLEOTIDE SEQUENCE</scope>
    <source>
        <strain evidence="2">KCTC 12710</strain>
    </source>
</reference>
<dbReference type="AlphaFoldDB" id="A0A918V6L5"/>
<dbReference type="EMBL" id="BMWZ01000002">
    <property type="protein sequence ID" value="GGZ74842.1"/>
    <property type="molecule type" value="Genomic_DNA"/>
</dbReference>
<feature type="transmembrane region" description="Helical" evidence="1">
    <location>
        <begin position="18"/>
        <end position="35"/>
    </location>
</feature>
<comment type="caution">
    <text evidence="2">The sequence shown here is derived from an EMBL/GenBank/DDBJ whole genome shotgun (WGS) entry which is preliminary data.</text>
</comment>
<evidence type="ECO:0000256" key="1">
    <source>
        <dbReference type="SAM" id="Phobius"/>
    </source>
</evidence>
<feature type="transmembrane region" description="Helical" evidence="1">
    <location>
        <begin position="98"/>
        <end position="117"/>
    </location>
</feature>
<keyword evidence="1" id="KW-0812">Transmembrane</keyword>
<dbReference type="InterPro" id="IPR052712">
    <property type="entry name" value="Acid_resist_chaperone_HdeD"/>
</dbReference>
<dbReference type="RefSeq" id="WP_189359706.1">
    <property type="nucleotide sequence ID" value="NZ_BMWZ01000002.1"/>
</dbReference>
<gene>
    <name evidence="2" type="ORF">GCM10007028_10290</name>
</gene>
<accession>A0A918V6L5</accession>
<dbReference type="PANTHER" id="PTHR34989:SF1">
    <property type="entry name" value="PROTEIN HDED"/>
    <property type="match status" value="1"/>
</dbReference>
<feature type="transmembrane region" description="Helical" evidence="1">
    <location>
        <begin position="129"/>
        <end position="148"/>
    </location>
</feature>
<keyword evidence="1" id="KW-0472">Membrane</keyword>
<dbReference type="InterPro" id="IPR005325">
    <property type="entry name" value="DUF308_memb"/>
</dbReference>
<protein>
    <recommendedName>
        <fullName evidence="4">DUF308 domain-containing protein</fullName>
    </recommendedName>
</protein>
<proteinExistence type="predicted"/>
<dbReference type="Pfam" id="PF03729">
    <property type="entry name" value="DUF308"/>
    <property type="match status" value="2"/>
</dbReference>
<sequence length="186" mass="19868">MNTSKTLSAVVEKSFKKIMILGILIAILGVIALIYPEGFGKVSVKTIGIFMVIGGLLRLTFAITSFSMGALFSRYVYGILMIIGGLWVVGNPDMGLEALTIVMAVYFIIDGLTQLMYSFSLMPIGGGLFLLLSGIVGIGLGVLIFMNFPESSSYVFGVYLGIKLLIDGITLGLTGRAVYKTAQLNS</sequence>
<feature type="transmembrane region" description="Helical" evidence="1">
    <location>
        <begin position="75"/>
        <end position="92"/>
    </location>
</feature>
<dbReference type="PANTHER" id="PTHR34989">
    <property type="entry name" value="PROTEIN HDED"/>
    <property type="match status" value="1"/>
</dbReference>
<reference evidence="2" key="2">
    <citation type="submission" date="2020-09" db="EMBL/GenBank/DDBJ databases">
        <authorList>
            <person name="Sun Q."/>
            <person name="Kim S."/>
        </authorList>
    </citation>
    <scope>NUCLEOTIDE SEQUENCE</scope>
    <source>
        <strain evidence="2">KCTC 12710</strain>
    </source>
</reference>
<evidence type="ECO:0008006" key="4">
    <source>
        <dbReference type="Google" id="ProtNLM"/>
    </source>
</evidence>
<feature type="transmembrane region" description="Helical" evidence="1">
    <location>
        <begin position="47"/>
        <end position="68"/>
    </location>
</feature>
<evidence type="ECO:0000313" key="2">
    <source>
        <dbReference type="EMBL" id="GGZ74842.1"/>
    </source>
</evidence>
<keyword evidence="1" id="KW-1133">Transmembrane helix</keyword>
<organism evidence="2 3">
    <name type="scientific">Algibacter mikhailovii</name>
    <dbReference type="NCBI Taxonomy" id="425498"/>
    <lineage>
        <taxon>Bacteria</taxon>
        <taxon>Pseudomonadati</taxon>
        <taxon>Bacteroidota</taxon>
        <taxon>Flavobacteriia</taxon>
        <taxon>Flavobacteriales</taxon>
        <taxon>Flavobacteriaceae</taxon>
        <taxon>Algibacter</taxon>
    </lineage>
</organism>
<keyword evidence="3" id="KW-1185">Reference proteome</keyword>
<dbReference type="GO" id="GO:0005886">
    <property type="term" value="C:plasma membrane"/>
    <property type="evidence" value="ECO:0007669"/>
    <property type="project" value="TreeGrafter"/>
</dbReference>
<feature type="transmembrane region" description="Helical" evidence="1">
    <location>
        <begin position="154"/>
        <end position="179"/>
    </location>
</feature>